<dbReference type="Pfam" id="PF01076">
    <property type="entry name" value="Mob_Pre"/>
    <property type="match status" value="1"/>
</dbReference>
<evidence type="ECO:0000313" key="2">
    <source>
        <dbReference type="Proteomes" id="UP000199249"/>
    </source>
</evidence>
<reference evidence="2" key="1">
    <citation type="submission" date="2016-10" db="EMBL/GenBank/DDBJ databases">
        <authorList>
            <person name="Varghese N."/>
            <person name="Submissions S."/>
        </authorList>
    </citation>
    <scope>NUCLEOTIDE SEQUENCE [LARGE SCALE GENOMIC DNA]</scope>
    <source>
        <strain evidence="2">CGMCC 1.8975</strain>
    </source>
</reference>
<proteinExistence type="predicted"/>
<gene>
    <name evidence="1" type="ORF">SAMN04488069_1361</name>
</gene>
<dbReference type="Gene3D" id="3.30.930.30">
    <property type="match status" value="1"/>
</dbReference>
<keyword evidence="2" id="KW-1185">Reference proteome</keyword>
<organism evidence="1 2">
    <name type="scientific">Hymenobacter psychrophilus</name>
    <dbReference type="NCBI Taxonomy" id="651662"/>
    <lineage>
        <taxon>Bacteria</taxon>
        <taxon>Pseudomonadati</taxon>
        <taxon>Bacteroidota</taxon>
        <taxon>Cytophagia</taxon>
        <taxon>Cytophagales</taxon>
        <taxon>Hymenobacteraceae</taxon>
        <taxon>Hymenobacter</taxon>
    </lineage>
</organism>
<evidence type="ECO:0000313" key="1">
    <source>
        <dbReference type="EMBL" id="SDZ01375.1"/>
    </source>
</evidence>
<dbReference type="RefSeq" id="WP_092744033.1">
    <property type="nucleotide sequence ID" value="NZ_FNOV01000036.1"/>
</dbReference>
<feature type="non-terminal residue" evidence="1">
    <location>
        <position position="300"/>
    </location>
</feature>
<dbReference type="NCBIfam" id="NF041497">
    <property type="entry name" value="MobV"/>
    <property type="match status" value="1"/>
</dbReference>
<sequence length="300" mass="33951">MPYAIIRIAKITSQVHAHNATTHNYRQHEVSNADPAPQHPNREYLNHEKTDYWTLAEARIAQEVTRKVRPDQVRAVEVIMTGSPEGFVRGQDGRAADYSKSKWAQDNLNFLKEKYGEKNVVSFTLHQDEKTPHVHAVIVPITPDGRLSAKDVFNREGLRQLQTDYAQAMAPHGFERGIEHSQAEHQPMRRQYTQEAKTAQQVAELAKPTPAAEPFKLAEVPLLGRDQWKAEQEARIAAEIGYQVGQERERARKLAELAQENSAAAERVKTLQKQLSTSEGLKQGHFNTLQTKGQEEVILS</sequence>
<dbReference type="STRING" id="651662.SAMN04488069_1361"/>
<dbReference type="AlphaFoldDB" id="A0A1H3PKK3"/>
<name>A0A1H3PKK3_9BACT</name>
<dbReference type="Proteomes" id="UP000199249">
    <property type="component" value="Unassembled WGS sequence"/>
</dbReference>
<dbReference type="CDD" id="cd17242">
    <property type="entry name" value="MobM_relaxase"/>
    <property type="match status" value="1"/>
</dbReference>
<dbReference type="GO" id="GO:0006310">
    <property type="term" value="P:DNA recombination"/>
    <property type="evidence" value="ECO:0007669"/>
    <property type="project" value="InterPro"/>
</dbReference>
<dbReference type="InterPro" id="IPR001668">
    <property type="entry name" value="Mob_Pre"/>
</dbReference>
<dbReference type="EMBL" id="FNOV01000036">
    <property type="protein sequence ID" value="SDZ01375.1"/>
    <property type="molecule type" value="Genomic_DNA"/>
</dbReference>
<protein>
    <submittedName>
        <fullName evidence="1">Plasmid recombination enzyme</fullName>
    </submittedName>
</protein>
<accession>A0A1H3PKK3</accession>
<dbReference type="GO" id="GO:0003677">
    <property type="term" value="F:DNA binding"/>
    <property type="evidence" value="ECO:0007669"/>
    <property type="project" value="InterPro"/>
</dbReference>